<dbReference type="EMBL" id="MK072489">
    <property type="protein sequence ID" value="AYV85851.1"/>
    <property type="molecule type" value="Genomic_DNA"/>
</dbReference>
<reference evidence="2" key="1">
    <citation type="submission" date="2018-10" db="EMBL/GenBank/DDBJ databases">
        <title>Hidden diversity of soil giant viruses.</title>
        <authorList>
            <person name="Schulz F."/>
            <person name="Alteio L."/>
            <person name="Goudeau D."/>
            <person name="Ryan E.M."/>
            <person name="Malmstrom R.R."/>
            <person name="Blanchard J."/>
            <person name="Woyke T."/>
        </authorList>
    </citation>
    <scope>NUCLEOTIDE SEQUENCE</scope>
    <source>
        <strain evidence="2">SOV1</strain>
    </source>
</reference>
<evidence type="ECO:0000313" key="2">
    <source>
        <dbReference type="EMBL" id="AYV85851.1"/>
    </source>
</evidence>
<name>A0A3G5AHS8_9VIRU</name>
<sequence>MNTIAKFKRTLSSSDKFRIEVAYEPLVKLLEENKIPVQLSFIISNVEKLIEEEQYSIQVKSYRCRMVLKLNKREIIEIEEGCSKVDAVWYALSYIRKRLQEYLATEKEIVKIEEKKEEEVEEKKDESVSTKLPLTEEEELEELLNSQSSSFKKLSKKAAKEEKEKLKQEQREAEKERLRKIKEQEELLK</sequence>
<accession>A0A3G5AHS8</accession>
<feature type="compositionally biased region" description="Low complexity" evidence="1">
    <location>
        <begin position="143"/>
        <end position="152"/>
    </location>
</feature>
<protein>
    <submittedName>
        <fullName evidence="2">Uncharacterized protein</fullName>
    </submittedName>
</protein>
<proteinExistence type="predicted"/>
<organism evidence="2">
    <name type="scientific">Solivirus sp</name>
    <dbReference type="NCBI Taxonomy" id="2487772"/>
    <lineage>
        <taxon>Viruses</taxon>
        <taxon>Pithoviruses</taxon>
    </lineage>
</organism>
<gene>
    <name evidence="2" type="ORF">Solivirus1_8</name>
</gene>
<feature type="region of interest" description="Disordered" evidence="1">
    <location>
        <begin position="120"/>
        <end position="156"/>
    </location>
</feature>
<evidence type="ECO:0000256" key="1">
    <source>
        <dbReference type="SAM" id="MobiDB-lite"/>
    </source>
</evidence>